<evidence type="ECO:0000313" key="1">
    <source>
        <dbReference type="EMBL" id="WPF88682.1"/>
    </source>
</evidence>
<dbReference type="PANTHER" id="PTHR38471:SF2">
    <property type="entry name" value="FOUR HELIX BUNDLE PROTEIN"/>
    <property type="match status" value="1"/>
</dbReference>
<dbReference type="AlphaFoldDB" id="A0AAF0ZIE7"/>
<name>A0AAF0ZIE7_9CHRO</name>
<dbReference type="InterPro" id="IPR012657">
    <property type="entry name" value="23S_rRNA-intervening_sequence"/>
</dbReference>
<accession>A0AAF0ZIE7</accession>
<dbReference type="Gene3D" id="1.20.1440.60">
    <property type="entry name" value="23S rRNA-intervening sequence"/>
    <property type="match status" value="1"/>
</dbReference>
<dbReference type="EMBL" id="CP138348">
    <property type="protein sequence ID" value="WPF88682.1"/>
    <property type="molecule type" value="Genomic_DNA"/>
</dbReference>
<reference evidence="1" key="1">
    <citation type="submission" date="2023-11" db="EMBL/GenBank/DDBJ databases">
        <title>Genome sequence of Cyanobacterium aponinum BCRC AL20115.</title>
        <authorList>
            <person name="Chang H.-Y."/>
            <person name="Lin K.-M."/>
            <person name="Hsueh H.-T."/>
            <person name="Chu H.-A."/>
            <person name="Kuo C.-H."/>
        </authorList>
    </citation>
    <scope>NUCLEOTIDE SEQUENCE</scope>
    <source>
        <strain evidence="1">AL20115</strain>
    </source>
</reference>
<protein>
    <submittedName>
        <fullName evidence="1">Four helix bundle protein</fullName>
    </submittedName>
</protein>
<gene>
    <name evidence="1" type="ORF">SAY89_18135</name>
</gene>
<dbReference type="RefSeq" id="WP_320001575.1">
    <property type="nucleotide sequence ID" value="NZ_CP138348.1"/>
</dbReference>
<dbReference type="Pfam" id="PF05635">
    <property type="entry name" value="23S_rRNA_IVP"/>
    <property type="match status" value="1"/>
</dbReference>
<sequence length="143" mass="16571">MVGKRQEAKGKSVKIFFDIKDFKMSEIKDFKDLIIWQKEMEIAEQCYFVTKKFPKEELYGMVLQIRKSSSSIPANISEGYGRKSSRDYKRFLSIAQGSVNETETHLLLSARVGLCTLKDIETISNNLKEETRMISTLIKKLNY</sequence>
<dbReference type="CDD" id="cd16377">
    <property type="entry name" value="23S_rRNA_IVP_like"/>
    <property type="match status" value="1"/>
</dbReference>
<dbReference type="SUPFAM" id="SSF158446">
    <property type="entry name" value="IVS-encoded protein-like"/>
    <property type="match status" value="1"/>
</dbReference>
<dbReference type="InterPro" id="IPR036583">
    <property type="entry name" value="23S_rRNA_IVS_sf"/>
</dbReference>
<dbReference type="PANTHER" id="PTHR38471">
    <property type="entry name" value="FOUR HELIX BUNDLE PROTEIN"/>
    <property type="match status" value="1"/>
</dbReference>
<organism evidence="1">
    <name type="scientific">Cyanobacterium aponinum AL20115</name>
    <dbReference type="NCBI Taxonomy" id="3090662"/>
    <lineage>
        <taxon>Bacteria</taxon>
        <taxon>Bacillati</taxon>
        <taxon>Cyanobacteriota</taxon>
        <taxon>Cyanophyceae</taxon>
        <taxon>Oscillatoriophycideae</taxon>
        <taxon>Chroococcales</taxon>
        <taxon>Geminocystaceae</taxon>
        <taxon>Cyanobacterium</taxon>
    </lineage>
</organism>
<dbReference type="NCBIfam" id="NF008911">
    <property type="entry name" value="PRK12275.1-2"/>
    <property type="match status" value="1"/>
</dbReference>
<proteinExistence type="predicted"/>
<dbReference type="NCBIfam" id="TIGR02436">
    <property type="entry name" value="four helix bundle protein"/>
    <property type="match status" value="1"/>
</dbReference>